<dbReference type="Proteomes" id="UP001432202">
    <property type="component" value="Chromosome"/>
</dbReference>
<evidence type="ECO:0000313" key="1">
    <source>
        <dbReference type="EMBL" id="WWQ61569.1"/>
    </source>
</evidence>
<protein>
    <recommendedName>
        <fullName evidence="3">Nucleotidyl transferase AbiEii/AbiGii toxin family protein</fullName>
    </recommendedName>
</protein>
<sequence length="255" mass="29782">MTVSKEQLISRAIEVIDKAETEGITLRILGGAAIALIAKKGSELYPRTYKDIDYFGLSSQSSKISKFLENLGLIPNKRFNALHGHIRLMFFDPIINSTVDVFLDEFVMCHKLILKDRLRIMKYTIPTSDLLLTKIQIVQLTENDKKDIASLLYDVELGERDDEKTLDYNYFAKILSDDWGFYKTYTINHDRMIEFLKNDKNKDIIEPKLLKLREIVEKHPKSLKWKMRAKIGEKVKWYEEPEEVNVNFLSQQNSQ</sequence>
<dbReference type="RefSeq" id="WP_338604112.1">
    <property type="nucleotide sequence ID" value="NZ_CP146016.1"/>
</dbReference>
<reference evidence="1 2" key="1">
    <citation type="submission" date="2024-02" db="EMBL/GenBank/DDBJ databases">
        <title>STSV induces naive adaptation in Sulfolobus.</title>
        <authorList>
            <person name="Xiang X."/>
            <person name="Song M."/>
        </authorList>
    </citation>
    <scope>NUCLEOTIDE SEQUENCE [LARGE SCALE GENOMIC DNA]</scope>
    <source>
        <strain evidence="1 2">RT2</strain>
    </source>
</reference>
<dbReference type="EMBL" id="CP146016">
    <property type="protein sequence ID" value="WWQ61569.1"/>
    <property type="molecule type" value="Genomic_DNA"/>
</dbReference>
<dbReference type="GeneID" id="89336246"/>
<name>A0AAX4L3L2_9CREN</name>
<evidence type="ECO:0000313" key="2">
    <source>
        <dbReference type="Proteomes" id="UP001432202"/>
    </source>
</evidence>
<dbReference type="AlphaFoldDB" id="A0AAX4L3L2"/>
<evidence type="ECO:0008006" key="3">
    <source>
        <dbReference type="Google" id="ProtNLM"/>
    </source>
</evidence>
<gene>
    <name evidence="1" type="ORF">V6M85_05720</name>
</gene>
<organism evidence="1 2">
    <name type="scientific">Sulfolobus tengchongensis</name>
    <dbReference type="NCBI Taxonomy" id="207809"/>
    <lineage>
        <taxon>Archaea</taxon>
        <taxon>Thermoproteota</taxon>
        <taxon>Thermoprotei</taxon>
        <taxon>Sulfolobales</taxon>
        <taxon>Sulfolobaceae</taxon>
        <taxon>Sulfolobus</taxon>
    </lineage>
</organism>
<proteinExistence type="predicted"/>
<keyword evidence="2" id="KW-1185">Reference proteome</keyword>
<accession>A0AAX4L3L2</accession>